<evidence type="ECO:0000313" key="1">
    <source>
        <dbReference type="EMBL" id="GAL66179.1"/>
    </source>
</evidence>
<evidence type="ECO:0000313" key="3">
    <source>
        <dbReference type="EMBL" id="GAL88207.1"/>
    </source>
</evidence>
<protein>
    <recommendedName>
        <fullName evidence="6">DUF3858 domain-containing protein</fullName>
    </recommendedName>
</protein>
<keyword evidence="5" id="KW-1185">Reference proteome</keyword>
<dbReference type="Gene3D" id="2.60.120.1130">
    <property type="match status" value="1"/>
</dbReference>
<dbReference type="OrthoDB" id="98874at2"/>
<sequence length="242" mass="27916">MRQIFYSFRTLNWQGRIITEYGSSELIDLYPKSISKNTVSLFAKIDDAGTVEGQMRAIKTGHKARSYRNRYNNVDEDEFIVNLENKFDGMEIEEFTVINSKDLGKPVVENCKFSIESQADIIDDKIYFSPMFFFKMEENPFKLEKREFPIDFGYPSDDIYRFNITLPEGYTVVSAPQSKKLELPDNLGSFTYQVKVQGSTVQLIIDSKINVPIVSPIYYDALKSYFSGLIEAENEQIVLTKT</sequence>
<accession>A0A090VS86</accession>
<evidence type="ECO:0008006" key="6">
    <source>
        <dbReference type="Google" id="ProtNLM"/>
    </source>
</evidence>
<organism evidence="1 4">
    <name type="scientific">Jejuia pallidilutea</name>
    <dbReference type="NCBI Taxonomy" id="504487"/>
    <lineage>
        <taxon>Bacteria</taxon>
        <taxon>Pseudomonadati</taxon>
        <taxon>Bacteroidota</taxon>
        <taxon>Flavobacteriia</taxon>
        <taxon>Flavobacteriales</taxon>
        <taxon>Flavobacteriaceae</taxon>
        <taxon>Jejuia</taxon>
    </lineage>
</organism>
<evidence type="ECO:0000313" key="5">
    <source>
        <dbReference type="Proteomes" id="UP000030184"/>
    </source>
</evidence>
<dbReference type="eggNOG" id="COG1305">
    <property type="taxonomic scope" value="Bacteria"/>
</dbReference>
<dbReference type="STRING" id="504487.JCM19538_2570"/>
<name>A0A090VS86_9FLAO</name>
<proteinExistence type="predicted"/>
<dbReference type="Proteomes" id="UP000029646">
    <property type="component" value="Unassembled WGS sequence"/>
</dbReference>
<dbReference type="Proteomes" id="UP000030184">
    <property type="component" value="Unassembled WGS sequence"/>
</dbReference>
<dbReference type="EMBL" id="BBNY01000001">
    <property type="protein sequence ID" value="GAL88207.1"/>
    <property type="molecule type" value="Genomic_DNA"/>
</dbReference>
<gene>
    <name evidence="1" type="ORF">JCM19301_744</name>
    <name evidence="2" type="ORF">JCM19302_565</name>
    <name evidence="3" type="ORF">JCM19538_2570</name>
</gene>
<dbReference type="EMBL" id="BBNS01000010">
    <property type="protein sequence ID" value="GAL71136.1"/>
    <property type="molecule type" value="Genomic_DNA"/>
</dbReference>
<dbReference type="EMBL" id="BBNR01000003">
    <property type="protein sequence ID" value="GAL66179.1"/>
    <property type="molecule type" value="Genomic_DNA"/>
</dbReference>
<dbReference type="RefSeq" id="WP_052414969.1">
    <property type="nucleotide sequence ID" value="NZ_BBNR01000003.1"/>
</dbReference>
<dbReference type="AlphaFoldDB" id="A0A090VS86"/>
<reference evidence="5" key="1">
    <citation type="journal article" date="2014" name="Genome Announc.">
        <title>Draft Genome Sequence of Marine Flavobacterium Jejuia pallidilutea Strain 11shimoA1 and Pigmentation Mutants.</title>
        <authorList>
            <person name="Takatani N."/>
            <person name="Nakanishi M."/>
            <person name="Meirelles P."/>
            <person name="Mino S."/>
            <person name="Suda W."/>
            <person name="Oshima K."/>
            <person name="Hattori M."/>
            <person name="Ohkuma M."/>
            <person name="Hosokawa M."/>
            <person name="Miyashita K."/>
            <person name="Thompson F.L."/>
            <person name="Niwa A."/>
            <person name="Sawabe T."/>
            <person name="Sawabe T."/>
        </authorList>
    </citation>
    <scope>NUCLEOTIDE SEQUENCE [LARGE SCALE GENOMIC DNA]</scope>
    <source>
        <strain evidence="5">JCM 19538</strain>
    </source>
</reference>
<evidence type="ECO:0000313" key="4">
    <source>
        <dbReference type="Proteomes" id="UP000029641"/>
    </source>
</evidence>
<evidence type="ECO:0000313" key="2">
    <source>
        <dbReference type="EMBL" id="GAL71136.1"/>
    </source>
</evidence>
<comment type="caution">
    <text evidence="1">The sequence shown here is derived from an EMBL/GenBank/DDBJ whole genome shotgun (WGS) entry which is preliminary data.</text>
</comment>
<dbReference type="Proteomes" id="UP000029641">
    <property type="component" value="Unassembled WGS sequence"/>
</dbReference>